<name>A0A074TKY5_9RHOB</name>
<reference evidence="3 4" key="1">
    <citation type="submission" date="2014-03" db="EMBL/GenBank/DDBJ databases">
        <title>The draft genome sequence of Thioclava dalianensis DLFJ1-1.</title>
        <authorList>
            <person name="Lai Q."/>
            <person name="Shao Z."/>
        </authorList>
    </citation>
    <scope>NUCLEOTIDE SEQUENCE [LARGE SCALE GENOMIC DNA]</scope>
    <source>
        <strain evidence="3 4">DLFJ1-1</strain>
    </source>
</reference>
<dbReference type="Proteomes" id="UP000027725">
    <property type="component" value="Unassembled WGS sequence"/>
</dbReference>
<feature type="domain" description="TNase-like" evidence="2">
    <location>
        <begin position="28"/>
        <end position="143"/>
    </location>
</feature>
<protein>
    <submittedName>
        <fullName evidence="3">Nuclease</fullName>
    </submittedName>
</protein>
<evidence type="ECO:0000259" key="2">
    <source>
        <dbReference type="PROSITE" id="PS50830"/>
    </source>
</evidence>
<dbReference type="PANTHER" id="PTHR12302:SF26">
    <property type="entry name" value="BLR1266 PROTEIN"/>
    <property type="match status" value="1"/>
</dbReference>
<dbReference type="Gene3D" id="2.40.50.90">
    <property type="match status" value="1"/>
</dbReference>
<dbReference type="STRING" id="1185766.SAMN05216224_102484"/>
<evidence type="ECO:0000256" key="1">
    <source>
        <dbReference type="SAM" id="SignalP"/>
    </source>
</evidence>
<dbReference type="InterPro" id="IPR016071">
    <property type="entry name" value="Staphylococal_nuclease_OB-fold"/>
</dbReference>
<dbReference type="eggNOG" id="COG1525">
    <property type="taxonomic scope" value="Bacteria"/>
</dbReference>
<accession>A0A074TKY5</accession>
<sequence length="217" mass="23511">MLRMFRICFLWLMLALPAVGGSVSGAPRVVDGDTLVLQNTRVRLFGIDAPEARQTCKRASGQLWACGKAATLQLQKLASHGVRCTGQETDRYGRLIAVCRADGRDINAQMVARGAAFAYRKYSRDYVGQETQAKRAALGIWQGAAEQPADVRAQGRAGDPPPKLGCAIKGNISARGHLYHLPGTRAYAATRINPKRGERWFCSEAAARAAGWRRAGG</sequence>
<dbReference type="SUPFAM" id="SSF50199">
    <property type="entry name" value="Staphylococcal nuclease"/>
    <property type="match status" value="1"/>
</dbReference>
<dbReference type="Pfam" id="PF00565">
    <property type="entry name" value="SNase"/>
    <property type="match status" value="1"/>
</dbReference>
<organism evidence="3 4">
    <name type="scientific">Thioclava dalianensis</name>
    <dbReference type="NCBI Taxonomy" id="1185766"/>
    <lineage>
        <taxon>Bacteria</taxon>
        <taxon>Pseudomonadati</taxon>
        <taxon>Pseudomonadota</taxon>
        <taxon>Alphaproteobacteria</taxon>
        <taxon>Rhodobacterales</taxon>
        <taxon>Paracoccaceae</taxon>
        <taxon>Thioclava</taxon>
    </lineage>
</organism>
<evidence type="ECO:0000313" key="3">
    <source>
        <dbReference type="EMBL" id="KEP70820.1"/>
    </source>
</evidence>
<feature type="signal peptide" evidence="1">
    <location>
        <begin position="1"/>
        <end position="20"/>
    </location>
</feature>
<dbReference type="PANTHER" id="PTHR12302">
    <property type="entry name" value="EBNA2 BINDING PROTEIN P100"/>
    <property type="match status" value="1"/>
</dbReference>
<dbReference type="InterPro" id="IPR035437">
    <property type="entry name" value="SNase_OB-fold_sf"/>
</dbReference>
<keyword evidence="4" id="KW-1185">Reference proteome</keyword>
<gene>
    <name evidence="3" type="ORF">DL1_13460</name>
</gene>
<keyword evidence="1" id="KW-0732">Signal</keyword>
<comment type="caution">
    <text evidence="3">The sequence shown here is derived from an EMBL/GenBank/DDBJ whole genome shotgun (WGS) entry which is preliminary data.</text>
</comment>
<dbReference type="SMART" id="SM00318">
    <property type="entry name" value="SNc"/>
    <property type="match status" value="1"/>
</dbReference>
<dbReference type="PROSITE" id="PS50830">
    <property type="entry name" value="TNASE_3"/>
    <property type="match status" value="1"/>
</dbReference>
<dbReference type="EMBL" id="JHEH01000004">
    <property type="protein sequence ID" value="KEP70820.1"/>
    <property type="molecule type" value="Genomic_DNA"/>
</dbReference>
<feature type="chain" id="PRO_5001699905" evidence="1">
    <location>
        <begin position="21"/>
        <end position="217"/>
    </location>
</feature>
<dbReference type="AlphaFoldDB" id="A0A074TKY5"/>
<evidence type="ECO:0000313" key="4">
    <source>
        <dbReference type="Proteomes" id="UP000027725"/>
    </source>
</evidence>
<proteinExistence type="predicted"/>